<dbReference type="Proteomes" id="UP000287224">
    <property type="component" value="Unassembled WGS sequence"/>
</dbReference>
<feature type="compositionally biased region" description="Pro residues" evidence="1">
    <location>
        <begin position="536"/>
        <end position="545"/>
    </location>
</feature>
<keyword evidence="7" id="KW-1185">Reference proteome</keyword>
<reference evidence="4" key="2">
    <citation type="journal article" date="2019" name="Int. J. Syst. Evol. Microbiol.">
        <title>Tengunoibacter tsumagoiensis gen. nov., sp. nov., Dictyobacter kobayashii sp. nov., Dictyobacter alpinus sp. nov., and description of Dictyobacteraceae fam. nov. within the order Ktedonobacterales isolated from Tengu-no-mugimeshi, a soil-like granular mass of micro-organisms, and emended descriptions of the genera Ktedonobacter and Dictyobacter.</title>
        <authorList>
            <person name="Wang C."/>
            <person name="Zheng Y."/>
            <person name="Sakai Y."/>
            <person name="Toyoda A."/>
            <person name="Minakuchi Y."/>
            <person name="Abe K."/>
            <person name="Yokota A."/>
            <person name="Yabe S."/>
        </authorList>
    </citation>
    <scope>NUCLEOTIDE SEQUENCE</scope>
    <source>
        <strain evidence="4">S-27</strain>
    </source>
</reference>
<comment type="caution">
    <text evidence="4">The sequence shown here is derived from an EMBL/GenBank/DDBJ whole genome shotgun (WGS) entry which is preliminary data.</text>
</comment>
<accession>A0A401ZLL5</accession>
<reference evidence="7" key="1">
    <citation type="submission" date="2018-12" db="EMBL/GenBank/DDBJ databases">
        <title>Tengunoibacter tsumagoiensis gen. nov., sp. nov., Dictyobacter kobayashii sp. nov., D. alpinus sp. nov., and D. joshuensis sp. nov. and description of Dictyobacteraceae fam. nov. within the order Ktedonobacterales isolated from Tengu-no-mugimeshi.</title>
        <authorList>
            <person name="Wang C.M."/>
            <person name="Zheng Y."/>
            <person name="Sakai Y."/>
            <person name="Toyoda A."/>
            <person name="Minakuchi Y."/>
            <person name="Abe K."/>
            <person name="Yokota A."/>
            <person name="Yabe S."/>
        </authorList>
    </citation>
    <scope>NUCLEOTIDE SEQUENCE [LARGE SCALE GENOMIC DNA]</scope>
    <source>
        <strain evidence="7">S-27</strain>
    </source>
</reference>
<dbReference type="EMBL" id="BIFQ01000002">
    <property type="protein sequence ID" value="GCE10133.1"/>
    <property type="molecule type" value="Genomic_DNA"/>
</dbReference>
<dbReference type="EMBL" id="BIFQ01000001">
    <property type="protein sequence ID" value="GCE02680.1"/>
    <property type="molecule type" value="Genomic_DNA"/>
</dbReference>
<name>A0A401ZLL5_9CHLR</name>
<dbReference type="AlphaFoldDB" id="A0A401ZLL5"/>
<evidence type="ECO:0000313" key="3">
    <source>
        <dbReference type="EMBL" id="GCE02680.1"/>
    </source>
</evidence>
<proteinExistence type="predicted"/>
<evidence type="ECO:0000313" key="6">
    <source>
        <dbReference type="EMBL" id="GCE10133.1"/>
    </source>
</evidence>
<evidence type="ECO:0000313" key="7">
    <source>
        <dbReference type="Proteomes" id="UP000287224"/>
    </source>
</evidence>
<dbReference type="InterPro" id="IPR032047">
    <property type="entry name" value="ResT/TelK_cat"/>
</dbReference>
<sequence>MASTWLEERWEVLLPRLAAIGVEQEEEMKRICQEELEVWRRRPSLKRAISLQKPLSETRNRIREVLPLTEENGWYNPKSSQKEHLALKYLNFSTEEWIQMQMPREEKVETRRERPLPLARPWDVLKKVEQLLQSQAWPELVVGIGLSTGRGIVEILHTGHFTRKSAYSLLFAAPMTVYEVLCVPFEVPTLVRVEVVLAAVDRVRQYFGKHFQGLRRREISQQCRPQIQEAAYKQAWSLVPLRPEERNAYKRLAHEVYPQLAAWLYCPTNVDPLVYMATIEYHRKILEATSEEERLTLALAAGYREYVVMDTNGVEDQRHGIRLGEPGVEVLSVFQANKPDEEFPPGHVWTLEEVKAALAADPNMDDDWDAEDLEVLRLSLSTVILGKDGTIDRRRGIKLGEPGVRVLEEFQPRDEEEGERPVKDDLETLSLPPLMDEKTAVTREEVQERKEDASLPHLLACFIYEVQVNVIENDPPAEILDTLATLIEHAPVFVMELVEGLRRMSPEDQEEDYPSRLPTCVDGDAGERHKIRSNSAPPPQKNSIP</sequence>
<evidence type="ECO:0000259" key="2">
    <source>
        <dbReference type="Pfam" id="PF16684"/>
    </source>
</evidence>
<gene>
    <name evidence="3" type="ORF">KDAU_00090</name>
    <name evidence="4" type="ORF">KDAU_50960</name>
    <name evidence="5" type="ORF">KDAU_51130</name>
    <name evidence="6" type="ORF">KDAU_74620</name>
</gene>
<dbReference type="Pfam" id="PF16684">
    <property type="entry name" value="ResT-TelK_cat"/>
    <property type="match status" value="1"/>
</dbReference>
<evidence type="ECO:0000313" key="4">
    <source>
        <dbReference type="EMBL" id="GCE07767.1"/>
    </source>
</evidence>
<evidence type="ECO:0000256" key="1">
    <source>
        <dbReference type="SAM" id="MobiDB-lite"/>
    </source>
</evidence>
<feature type="domain" description="Telomere resolvase ResT/TelK catalytic" evidence="2">
    <location>
        <begin position="118"/>
        <end position="279"/>
    </location>
</feature>
<organism evidence="4 7">
    <name type="scientific">Dictyobacter aurantiacus</name>
    <dbReference type="NCBI Taxonomy" id="1936993"/>
    <lineage>
        <taxon>Bacteria</taxon>
        <taxon>Bacillati</taxon>
        <taxon>Chloroflexota</taxon>
        <taxon>Ktedonobacteria</taxon>
        <taxon>Ktedonobacterales</taxon>
        <taxon>Dictyobacteraceae</taxon>
        <taxon>Dictyobacter</taxon>
    </lineage>
</organism>
<dbReference type="Gene3D" id="1.10.443.30">
    <property type="entry name" value="Telomere resolvase"/>
    <property type="match status" value="1"/>
</dbReference>
<feature type="region of interest" description="Disordered" evidence="1">
    <location>
        <begin position="505"/>
        <end position="545"/>
    </location>
</feature>
<dbReference type="OrthoDB" id="500642at2"/>
<dbReference type="EMBL" id="BIFQ01000002">
    <property type="protein sequence ID" value="GCE07784.1"/>
    <property type="molecule type" value="Genomic_DNA"/>
</dbReference>
<dbReference type="EMBL" id="BIFQ01000001">
    <property type="protein sequence ID" value="GCE07767.1"/>
    <property type="molecule type" value="Genomic_DNA"/>
</dbReference>
<protein>
    <recommendedName>
        <fullName evidence="2">Telomere resolvase ResT/TelK catalytic domain-containing protein</fullName>
    </recommendedName>
</protein>
<dbReference type="InterPro" id="IPR038280">
    <property type="entry name" value="ResT/TelK_cat_sf"/>
</dbReference>
<evidence type="ECO:0000313" key="5">
    <source>
        <dbReference type="EMBL" id="GCE07784.1"/>
    </source>
</evidence>